<keyword evidence="5" id="KW-0028">Amino-acid biosynthesis</keyword>
<keyword evidence="2 5" id="KW-0479">Metal-binding</keyword>
<evidence type="ECO:0000256" key="1">
    <source>
        <dbReference type="ARBA" id="ARBA00010178"/>
    </source>
</evidence>
<comment type="caution">
    <text evidence="8">The sequence shown here is derived from an EMBL/GenBank/DDBJ whole genome shotgun (WGS) entry which is preliminary data.</text>
</comment>
<dbReference type="EMBL" id="JBHRVA010000003">
    <property type="protein sequence ID" value="MFC3303748.1"/>
    <property type="molecule type" value="Genomic_DNA"/>
</dbReference>
<feature type="binding site" evidence="5">
    <location>
        <position position="260"/>
    </location>
    <ligand>
        <name>substrate</name>
    </ligand>
</feature>
<feature type="binding site" evidence="5">
    <location>
        <position position="359"/>
    </location>
    <ligand>
        <name>substrate</name>
    </ligand>
</feature>
<keyword evidence="3 5" id="KW-0862">Zinc</keyword>
<dbReference type="InterPro" id="IPR022695">
    <property type="entry name" value="Histidinol_DH_monofunct"/>
</dbReference>
<name>A0ABV7ME58_9PROT</name>
<feature type="binding site" evidence="5">
    <location>
        <position position="326"/>
    </location>
    <ligand>
        <name>substrate</name>
    </ligand>
</feature>
<dbReference type="Gene3D" id="3.40.50.1980">
    <property type="entry name" value="Nitrogenase molybdenum iron protein domain"/>
    <property type="match status" value="2"/>
</dbReference>
<evidence type="ECO:0000256" key="2">
    <source>
        <dbReference type="ARBA" id="ARBA00022723"/>
    </source>
</evidence>
<evidence type="ECO:0000313" key="8">
    <source>
        <dbReference type="EMBL" id="MFC3303748.1"/>
    </source>
</evidence>
<feature type="binding site" evidence="5">
    <location>
        <position position="418"/>
    </location>
    <ligand>
        <name>Zn(2+)</name>
        <dbReference type="ChEBI" id="CHEBI:29105"/>
    </ligand>
</feature>
<feature type="active site" description="Proton acceptor" evidence="5">
    <location>
        <position position="325"/>
    </location>
</feature>
<feature type="binding site" evidence="5">
    <location>
        <position position="235"/>
    </location>
    <ligand>
        <name>substrate</name>
    </ligand>
</feature>
<keyword evidence="4 5" id="KW-0560">Oxidoreductase</keyword>
<comment type="catalytic activity">
    <reaction evidence="5">
        <text>L-histidinol + 2 NAD(+) + H2O = L-histidine + 2 NADH + 3 H(+)</text>
        <dbReference type="Rhea" id="RHEA:20641"/>
        <dbReference type="ChEBI" id="CHEBI:15377"/>
        <dbReference type="ChEBI" id="CHEBI:15378"/>
        <dbReference type="ChEBI" id="CHEBI:57540"/>
        <dbReference type="ChEBI" id="CHEBI:57595"/>
        <dbReference type="ChEBI" id="CHEBI:57699"/>
        <dbReference type="ChEBI" id="CHEBI:57945"/>
        <dbReference type="EC" id="1.1.1.23"/>
    </reaction>
</comment>
<keyword evidence="5" id="KW-0520">NAD</keyword>
<comment type="function">
    <text evidence="5">Catalyzes the sequential NAD-dependent oxidations of L-histidinol to L-histidinaldehyde and then to L-histidine.</text>
</comment>
<dbReference type="PANTHER" id="PTHR21256:SF2">
    <property type="entry name" value="HISTIDINE BIOSYNTHESIS TRIFUNCTIONAL PROTEIN"/>
    <property type="match status" value="1"/>
</dbReference>
<proteinExistence type="inferred from homology"/>
<feature type="binding site" evidence="5">
    <location>
        <position position="418"/>
    </location>
    <ligand>
        <name>substrate</name>
    </ligand>
</feature>
<keyword evidence="9" id="KW-1185">Reference proteome</keyword>
<protein>
    <recommendedName>
        <fullName evidence="5">Histidinol dehydrogenase</fullName>
        <shortName evidence="5">HDH</shortName>
        <ecNumber evidence="5">1.1.1.23</ecNumber>
    </recommendedName>
</protein>
<feature type="binding site" evidence="5">
    <location>
        <position position="257"/>
    </location>
    <ligand>
        <name>Zn(2+)</name>
        <dbReference type="ChEBI" id="CHEBI:29105"/>
    </ligand>
</feature>
<dbReference type="EC" id="1.1.1.23" evidence="5"/>
<sequence length="428" mass="45627">MRRLDTTEEGFEAKLRALLQRDEAAVAGISDSVRNIIADVRGGGDAKLVELTRKLDRTDLSCGLAVTEQEVEQAIAACSKEALDALEIAARRIEAYHDRQRPEDRRWIDDLGVTLGWRWTPLDAVGLYVPGGTAAYPSSVLMNAIPAKVAGVKRIVIVTPAREGKLNPLVLAAAKRAGVTEIYKIGGAQAVAALAYGTETIKPVDKIVGPGNAYVAEAKRQVFGHVGIDSIAGPSEITVIAEGGIEASHIAADLLSQTEHDKLSQSILLCCSEVLASAVAKAVEDQLAEHPRREIAETAWREQGAIIMCEDLADAARVSNIIAPEHLELCVRDPEALLPLIDHAGAVFLGRHTPEAIGDYVGGPSHVLPTSRAARFSSGLSVLDFVKRMSVTGCPEKAFREIGPVAATLAEIEGLPSHAASVTFRLEE</sequence>
<feature type="binding site" evidence="5">
    <location>
        <position position="260"/>
    </location>
    <ligand>
        <name>Zn(2+)</name>
        <dbReference type="ChEBI" id="CHEBI:29105"/>
    </ligand>
</feature>
<comment type="cofactor">
    <cofactor evidence="5">
        <name>Zn(2+)</name>
        <dbReference type="ChEBI" id="CHEBI:29105"/>
    </cofactor>
    <text evidence="5">Binds 1 zinc ion per subunit.</text>
</comment>
<evidence type="ECO:0000313" key="9">
    <source>
        <dbReference type="Proteomes" id="UP001595607"/>
    </source>
</evidence>
<feature type="binding site" evidence="5">
    <location>
        <position position="128"/>
    </location>
    <ligand>
        <name>NAD(+)</name>
        <dbReference type="ChEBI" id="CHEBI:57540"/>
    </ligand>
</feature>
<dbReference type="SUPFAM" id="SSF53720">
    <property type="entry name" value="ALDH-like"/>
    <property type="match status" value="1"/>
</dbReference>
<gene>
    <name evidence="5 8" type="primary">hisD</name>
    <name evidence="8" type="ORF">ACFONP_13530</name>
</gene>
<dbReference type="Pfam" id="PF00815">
    <property type="entry name" value="Histidinol_dh"/>
    <property type="match status" value="1"/>
</dbReference>
<dbReference type="Gene3D" id="1.20.5.1300">
    <property type="match status" value="1"/>
</dbReference>
<accession>A0ABV7ME58</accession>
<feature type="active site" description="Proton acceptor" evidence="5">
    <location>
        <position position="326"/>
    </location>
</feature>
<dbReference type="PROSITE" id="PS00611">
    <property type="entry name" value="HISOL_DEHYDROGENASE"/>
    <property type="match status" value="1"/>
</dbReference>
<feature type="binding site" evidence="5">
    <location>
        <position position="359"/>
    </location>
    <ligand>
        <name>Zn(2+)</name>
        <dbReference type="ChEBI" id="CHEBI:29105"/>
    </ligand>
</feature>
<evidence type="ECO:0000256" key="5">
    <source>
        <dbReference type="HAMAP-Rule" id="MF_01024"/>
    </source>
</evidence>
<reference evidence="9" key="1">
    <citation type="journal article" date="2019" name="Int. J. Syst. Evol. Microbiol.">
        <title>The Global Catalogue of Microorganisms (GCM) 10K type strain sequencing project: providing services to taxonomists for standard genome sequencing and annotation.</title>
        <authorList>
            <consortium name="The Broad Institute Genomics Platform"/>
            <consortium name="The Broad Institute Genome Sequencing Center for Infectious Disease"/>
            <person name="Wu L."/>
            <person name="Ma J."/>
        </authorList>
    </citation>
    <scope>NUCLEOTIDE SEQUENCE [LARGE SCALE GENOMIC DNA]</scope>
    <source>
        <strain evidence="9">KCTC 22245</strain>
    </source>
</reference>
<organism evidence="8 9">
    <name type="scientific">Parvularcula lutaonensis</name>
    <dbReference type="NCBI Taxonomy" id="491923"/>
    <lineage>
        <taxon>Bacteria</taxon>
        <taxon>Pseudomonadati</taxon>
        <taxon>Pseudomonadota</taxon>
        <taxon>Alphaproteobacteria</taxon>
        <taxon>Parvularculales</taxon>
        <taxon>Parvularculaceae</taxon>
        <taxon>Parvularcula</taxon>
    </lineage>
</organism>
<feature type="binding site" evidence="5">
    <location>
        <position position="189"/>
    </location>
    <ligand>
        <name>NAD(+)</name>
        <dbReference type="ChEBI" id="CHEBI:57540"/>
    </ligand>
</feature>
<dbReference type="PIRSF" id="PIRSF000099">
    <property type="entry name" value="Histidinol_dh"/>
    <property type="match status" value="1"/>
</dbReference>
<feature type="binding site" evidence="5">
    <location>
        <position position="413"/>
    </location>
    <ligand>
        <name>substrate</name>
    </ligand>
</feature>
<dbReference type="InterPro" id="IPR012131">
    <property type="entry name" value="Hstdl_DH"/>
</dbReference>
<evidence type="ECO:0000256" key="7">
    <source>
        <dbReference type="RuleBase" id="RU004175"/>
    </source>
</evidence>
<dbReference type="InterPro" id="IPR001692">
    <property type="entry name" value="Histidinol_DH_CS"/>
</dbReference>
<dbReference type="InterPro" id="IPR016161">
    <property type="entry name" value="Ald_DH/histidinol_DH"/>
</dbReference>
<dbReference type="NCBIfam" id="TIGR00069">
    <property type="entry name" value="hisD"/>
    <property type="match status" value="1"/>
</dbReference>
<feature type="binding site" evidence="5">
    <location>
        <position position="257"/>
    </location>
    <ligand>
        <name>substrate</name>
    </ligand>
</feature>
<dbReference type="CDD" id="cd06572">
    <property type="entry name" value="Histidinol_dh"/>
    <property type="match status" value="1"/>
</dbReference>
<dbReference type="Proteomes" id="UP001595607">
    <property type="component" value="Unassembled WGS sequence"/>
</dbReference>
<evidence type="ECO:0000256" key="6">
    <source>
        <dbReference type="PIRNR" id="PIRNR000099"/>
    </source>
</evidence>
<dbReference type="RefSeq" id="WP_189576581.1">
    <property type="nucleotide sequence ID" value="NZ_BMXU01000002.1"/>
</dbReference>
<feature type="binding site" evidence="5">
    <location>
        <position position="212"/>
    </location>
    <ligand>
        <name>NAD(+)</name>
        <dbReference type="ChEBI" id="CHEBI:57540"/>
    </ligand>
</feature>
<dbReference type="GO" id="GO:0004399">
    <property type="term" value="F:histidinol dehydrogenase activity"/>
    <property type="evidence" value="ECO:0007669"/>
    <property type="project" value="UniProtKB-EC"/>
</dbReference>
<evidence type="ECO:0000256" key="4">
    <source>
        <dbReference type="ARBA" id="ARBA00023002"/>
    </source>
</evidence>
<comment type="similarity">
    <text evidence="1 5 6 7">Belongs to the histidinol dehydrogenase family.</text>
</comment>
<dbReference type="HAMAP" id="MF_01024">
    <property type="entry name" value="HisD"/>
    <property type="match status" value="1"/>
</dbReference>
<dbReference type="PANTHER" id="PTHR21256">
    <property type="entry name" value="HISTIDINOL DEHYDROGENASE HDH"/>
    <property type="match status" value="1"/>
</dbReference>
<keyword evidence="5" id="KW-0368">Histidine biosynthesis</keyword>
<dbReference type="PRINTS" id="PR00083">
    <property type="entry name" value="HOLDHDRGNASE"/>
</dbReference>
<comment type="pathway">
    <text evidence="5">Amino-acid biosynthesis; L-histidine biosynthesis; L-histidine from 5-phospho-alpha-D-ribose 1-diphosphate: step 9/9.</text>
</comment>
<evidence type="ECO:0000256" key="3">
    <source>
        <dbReference type="ARBA" id="ARBA00022833"/>
    </source>
</evidence>